<reference evidence="5 6" key="1">
    <citation type="submission" date="2019-06" db="EMBL/GenBank/DDBJ databases">
        <title>A novel bacterium of genus Pontibacter, isolated from marine sediment.</title>
        <authorList>
            <person name="Huang H."/>
            <person name="Mo K."/>
            <person name="Hu Y."/>
        </authorList>
    </citation>
    <scope>NUCLEOTIDE SEQUENCE [LARGE SCALE GENOMIC DNA]</scope>
    <source>
        <strain evidence="5 6">HB172049</strain>
    </source>
</reference>
<dbReference type="PANTHER" id="PTHR19328:SF13">
    <property type="entry name" value="HIPL1 PROTEIN"/>
    <property type="match status" value="1"/>
</dbReference>
<dbReference type="Pfam" id="PF13385">
    <property type="entry name" value="Laminin_G_3"/>
    <property type="match status" value="1"/>
</dbReference>
<dbReference type="Pfam" id="PF18911">
    <property type="entry name" value="PKD_4"/>
    <property type="match status" value="1"/>
</dbReference>
<feature type="domain" description="PKD" evidence="4">
    <location>
        <begin position="583"/>
        <end position="650"/>
    </location>
</feature>
<dbReference type="Proteomes" id="UP000316727">
    <property type="component" value="Unassembled WGS sequence"/>
</dbReference>
<dbReference type="NCBIfam" id="TIGR04183">
    <property type="entry name" value="Por_Secre_tail"/>
    <property type="match status" value="1"/>
</dbReference>
<keyword evidence="1" id="KW-0732">Signal</keyword>
<dbReference type="SMART" id="SM00560">
    <property type="entry name" value="LamGL"/>
    <property type="match status" value="1"/>
</dbReference>
<evidence type="ECO:0000313" key="6">
    <source>
        <dbReference type="Proteomes" id="UP000316727"/>
    </source>
</evidence>
<dbReference type="SUPFAM" id="SSF49299">
    <property type="entry name" value="PKD domain"/>
    <property type="match status" value="1"/>
</dbReference>
<dbReference type="InterPro" id="IPR000601">
    <property type="entry name" value="PKD_dom"/>
</dbReference>
<dbReference type="EMBL" id="VFRQ01000008">
    <property type="protein sequence ID" value="TPE43063.1"/>
    <property type="molecule type" value="Genomic_DNA"/>
</dbReference>
<dbReference type="InterPro" id="IPR026444">
    <property type="entry name" value="Secre_tail"/>
</dbReference>
<protein>
    <submittedName>
        <fullName evidence="5">PKD domain-containing protein</fullName>
    </submittedName>
</protein>
<dbReference type="InterPro" id="IPR013320">
    <property type="entry name" value="ConA-like_dom_sf"/>
</dbReference>
<dbReference type="InterPro" id="IPR022409">
    <property type="entry name" value="PKD/Chitinase_dom"/>
</dbReference>
<dbReference type="InterPro" id="IPR035986">
    <property type="entry name" value="PKD_dom_sf"/>
</dbReference>
<comment type="caution">
    <text evidence="5">The sequence shown here is derived from an EMBL/GenBank/DDBJ whole genome shotgun (WGS) entry which is preliminary data.</text>
</comment>
<dbReference type="InterPro" id="IPR006558">
    <property type="entry name" value="LamG-like"/>
</dbReference>
<dbReference type="GO" id="GO:0005975">
    <property type="term" value="P:carbohydrate metabolic process"/>
    <property type="evidence" value="ECO:0007669"/>
    <property type="project" value="UniProtKB-ARBA"/>
</dbReference>
<gene>
    <name evidence="5" type="ORF">FJM65_15595</name>
</gene>
<dbReference type="OrthoDB" id="9770043at2"/>
<dbReference type="SMART" id="SM00089">
    <property type="entry name" value="PKD"/>
    <property type="match status" value="1"/>
</dbReference>
<name>A0A501VZ92_9BACT</name>
<sequence>MVGLLPVGVSPSIEPCLKLLFLMKELYKAWRSNASLLMYWREHTRSCRGMLVLLLMTAVLMLPQQLQAQPDGFVEEPVGGEWDAAVGLTFSKDGDRMYVWEKGGKVWIVEDGEKLSEPLLDISEEVGNWGDHGLLGFTLDPNFESNRYIYLLYVVDRHHLMNFGKGGYSAAKNEYNEATIARVARYKVREDGLSTDMSSRKVLIGESVSTGIPILYVSHGIGTLMFGEDGSLLVSIGDGATANGQDTGWVPNQKTDNFVEQALQDGILAEVNNVGAFRAQQVNSLNGKILRIDPNTGDGLPSNPFYNSADPRAAESRVWELGLRNPFRFTIRPGTGGGDHPGDLYIGDVGWQDWEEINVATQGGMNFGWPLYEGFEKQSWYYDGTSVPTPDIPNPLYGEGNCDRKTFYFNELIQQPKATEAPYFGNFCNWNVPIPDDVHTFVHSRPAIDWANAAVTDPTPPMPLTRTGTFNGEEAAVVKVGEPGSPVTGEPFYGSSSTGGIWYSGGNLPAEYQNVYFFGDYGAGWIKVLEFDENNKPTAIRNFIDEGATVTAFAQDPSTGELYYINYGSQIMKVNYYEGNMPPKAVAEADKEYGTSPLIVNFTGSGSTDPEEAKLTYSWDFGDGSEKSTEANPSHTYTAEGLQTFEVVLTVTDPEGLSSKAKLEINLNNTPPVVNIVSPEEGAQYPMNQQSTYNLKAEVTDKEDADENLSYEWVVALHHNTHSHPEPAITDHEASATIAAVGCDGDTYFYRFTLTVTDPGGLSATDYVDVYPDCSDGIVAAVSVASPANNATFEEGEPIELTVSFADETRNWASVDYYNGSSLIATVEESPFSYTWENAPAGTYNIKAKATDVDGHSAESEAVKVVVGDGGTGSGPAADLSDCLPGLAHYFDMDEPEDGGFMDIATSAKAACTTCPQTLAEGLFGGAQQFNGTDTGMDYANVSTFNWASDASFSIGLWMKTDADISGNMVLIGRDATSTDSGVHWWIGVNPEGHARFALKDATHAGVEIGGTGPELNDGNWHYIMAVRDSETNMNRLFVDGVMIEEAQVHYDNDFADEAAVNIGYLNRSGGFHYTGALDEVKVYSRAVSSDEVKDSYNGGSGTLCGQAPLGITDNQTFAGKFDVYPNPNVGLQLNIVVVGLEPVEETTLTLVDITGRTVLQQKVTAQPDGTIYLSLEPNEQLATGLYNLLLYSPERKLSQKVLIAR</sequence>
<evidence type="ECO:0000259" key="3">
    <source>
        <dbReference type="PROSITE" id="PS50025"/>
    </source>
</evidence>
<dbReference type="Gene3D" id="2.120.10.30">
    <property type="entry name" value="TolB, C-terminal domain"/>
    <property type="match status" value="1"/>
</dbReference>
<evidence type="ECO:0000313" key="5">
    <source>
        <dbReference type="EMBL" id="TPE43063.1"/>
    </source>
</evidence>
<dbReference type="InterPro" id="IPR012938">
    <property type="entry name" value="Glc/Sorbosone_DH"/>
</dbReference>
<dbReference type="SUPFAM" id="SSF50952">
    <property type="entry name" value="Soluble quinoprotein glucose dehydrogenase"/>
    <property type="match status" value="1"/>
</dbReference>
<dbReference type="PROSITE" id="PS50025">
    <property type="entry name" value="LAM_G_DOMAIN"/>
    <property type="match status" value="1"/>
</dbReference>
<evidence type="ECO:0000256" key="2">
    <source>
        <dbReference type="ARBA" id="ARBA00023157"/>
    </source>
</evidence>
<dbReference type="GO" id="GO:0004553">
    <property type="term" value="F:hydrolase activity, hydrolyzing O-glycosyl compounds"/>
    <property type="evidence" value="ECO:0007669"/>
    <property type="project" value="UniProtKB-ARBA"/>
</dbReference>
<dbReference type="CDD" id="cd00146">
    <property type="entry name" value="PKD"/>
    <property type="match status" value="1"/>
</dbReference>
<proteinExistence type="predicted"/>
<dbReference type="AlphaFoldDB" id="A0A501VZ92"/>
<dbReference type="Pfam" id="PF17957">
    <property type="entry name" value="Big_7"/>
    <property type="match status" value="1"/>
</dbReference>
<dbReference type="PROSITE" id="PS50093">
    <property type="entry name" value="PKD"/>
    <property type="match status" value="1"/>
</dbReference>
<dbReference type="InterPro" id="IPR013783">
    <property type="entry name" value="Ig-like_fold"/>
</dbReference>
<dbReference type="SUPFAM" id="SSF49899">
    <property type="entry name" value="Concanavalin A-like lectins/glucanases"/>
    <property type="match status" value="1"/>
</dbReference>
<dbReference type="Gene3D" id="2.60.40.10">
    <property type="entry name" value="Immunoglobulins"/>
    <property type="match status" value="3"/>
</dbReference>
<evidence type="ECO:0000259" key="4">
    <source>
        <dbReference type="PROSITE" id="PS50093"/>
    </source>
</evidence>
<feature type="domain" description="Laminin G" evidence="3">
    <location>
        <begin position="929"/>
        <end position="1105"/>
    </location>
</feature>
<dbReference type="Gene3D" id="2.60.120.200">
    <property type="match status" value="1"/>
</dbReference>
<keyword evidence="2" id="KW-1015">Disulfide bond</keyword>
<dbReference type="InterPro" id="IPR011041">
    <property type="entry name" value="Quinoprot_gluc/sorb_DH_b-prop"/>
</dbReference>
<keyword evidence="6" id="KW-1185">Reference proteome</keyword>
<accession>A0A501VZ92</accession>
<dbReference type="Pfam" id="PF07995">
    <property type="entry name" value="GSDH"/>
    <property type="match status" value="1"/>
</dbReference>
<organism evidence="5 6">
    <name type="scientific">Pontibacter mangrovi</name>
    <dbReference type="NCBI Taxonomy" id="2589816"/>
    <lineage>
        <taxon>Bacteria</taxon>
        <taxon>Pseudomonadati</taxon>
        <taxon>Bacteroidota</taxon>
        <taxon>Cytophagia</taxon>
        <taxon>Cytophagales</taxon>
        <taxon>Hymenobacteraceae</taxon>
        <taxon>Pontibacter</taxon>
    </lineage>
</organism>
<evidence type="ECO:0000256" key="1">
    <source>
        <dbReference type="ARBA" id="ARBA00022729"/>
    </source>
</evidence>
<dbReference type="InterPro" id="IPR011042">
    <property type="entry name" value="6-blade_b-propeller_TolB-like"/>
</dbReference>
<dbReference type="InterPro" id="IPR001791">
    <property type="entry name" value="Laminin_G"/>
</dbReference>
<dbReference type="PANTHER" id="PTHR19328">
    <property type="entry name" value="HEDGEHOG-INTERACTING PROTEIN"/>
    <property type="match status" value="1"/>
</dbReference>